<comment type="function">
    <text evidence="10">Interacts with outer membrane receptor proteins that carry out high-affinity binding and energy dependent uptake into the periplasmic space of specific substrates. It could act to transduce energy from the cytoplasmic membrane to specific energy-requiring processes in the outer membrane, resulting in the release into the periplasm of ligands bound by these outer membrane proteins.</text>
</comment>
<evidence type="ECO:0000256" key="1">
    <source>
        <dbReference type="ARBA" id="ARBA00004383"/>
    </source>
</evidence>
<dbReference type="Gene3D" id="3.30.1150.10">
    <property type="match status" value="1"/>
</dbReference>
<dbReference type="PANTHER" id="PTHR33446">
    <property type="entry name" value="PROTEIN TONB-RELATED"/>
    <property type="match status" value="1"/>
</dbReference>
<evidence type="ECO:0000256" key="4">
    <source>
        <dbReference type="ARBA" id="ARBA00022475"/>
    </source>
</evidence>
<feature type="region of interest" description="Disordered" evidence="11">
    <location>
        <begin position="72"/>
        <end position="176"/>
    </location>
</feature>
<evidence type="ECO:0000256" key="9">
    <source>
        <dbReference type="ARBA" id="ARBA00023136"/>
    </source>
</evidence>
<dbReference type="EMBL" id="SSOD01000002">
    <property type="protein sequence ID" value="THF64373.1"/>
    <property type="molecule type" value="Genomic_DNA"/>
</dbReference>
<dbReference type="GO" id="GO:0098797">
    <property type="term" value="C:plasma membrane protein complex"/>
    <property type="evidence" value="ECO:0007669"/>
    <property type="project" value="TreeGrafter"/>
</dbReference>
<feature type="domain" description="TonB C-terminal" evidence="12">
    <location>
        <begin position="182"/>
        <end position="274"/>
    </location>
</feature>
<feature type="compositionally biased region" description="Low complexity" evidence="11">
    <location>
        <begin position="111"/>
        <end position="125"/>
    </location>
</feature>
<dbReference type="GO" id="GO:0015031">
    <property type="term" value="P:protein transport"/>
    <property type="evidence" value="ECO:0007669"/>
    <property type="project" value="UniProtKB-UniRule"/>
</dbReference>
<dbReference type="Proteomes" id="UP000307956">
    <property type="component" value="Unassembled WGS sequence"/>
</dbReference>
<accession>A0A4S4AXL1</accession>
<dbReference type="PROSITE" id="PS52015">
    <property type="entry name" value="TONB_CTD"/>
    <property type="match status" value="1"/>
</dbReference>
<evidence type="ECO:0000256" key="3">
    <source>
        <dbReference type="ARBA" id="ARBA00022448"/>
    </source>
</evidence>
<evidence type="ECO:0000256" key="6">
    <source>
        <dbReference type="ARBA" id="ARBA00022692"/>
    </source>
</evidence>
<evidence type="ECO:0000313" key="14">
    <source>
        <dbReference type="Proteomes" id="UP000307956"/>
    </source>
</evidence>
<evidence type="ECO:0000256" key="5">
    <source>
        <dbReference type="ARBA" id="ARBA00022519"/>
    </source>
</evidence>
<dbReference type="InterPro" id="IPR003538">
    <property type="entry name" value="TonB"/>
</dbReference>
<dbReference type="InterPro" id="IPR051045">
    <property type="entry name" value="TonB-dependent_transducer"/>
</dbReference>
<keyword evidence="5 10" id="KW-0997">Cell inner membrane</keyword>
<dbReference type="InterPro" id="IPR037682">
    <property type="entry name" value="TonB_C"/>
</dbReference>
<dbReference type="SUPFAM" id="SSF74653">
    <property type="entry name" value="TolA/TonB C-terminal domain"/>
    <property type="match status" value="1"/>
</dbReference>
<dbReference type="NCBIfam" id="TIGR01352">
    <property type="entry name" value="tonB_Cterm"/>
    <property type="match status" value="1"/>
</dbReference>
<keyword evidence="9" id="KW-0472">Membrane</keyword>
<comment type="similarity">
    <text evidence="2 10">Belongs to the TonB family.</text>
</comment>
<keyword evidence="4 10" id="KW-1003">Cell membrane</keyword>
<keyword evidence="8" id="KW-1133">Transmembrane helix</keyword>
<dbReference type="Pfam" id="PF03544">
    <property type="entry name" value="TonB_C"/>
    <property type="match status" value="1"/>
</dbReference>
<dbReference type="PRINTS" id="PR01374">
    <property type="entry name" value="TONBPROTEIN"/>
</dbReference>
<dbReference type="OrthoDB" id="9792439at2"/>
<gene>
    <name evidence="13" type="ORF">E6O51_03430</name>
</gene>
<evidence type="ECO:0000256" key="7">
    <source>
        <dbReference type="ARBA" id="ARBA00022927"/>
    </source>
</evidence>
<dbReference type="GO" id="GO:0015891">
    <property type="term" value="P:siderophore transport"/>
    <property type="evidence" value="ECO:0007669"/>
    <property type="project" value="InterPro"/>
</dbReference>
<evidence type="ECO:0000256" key="10">
    <source>
        <dbReference type="RuleBase" id="RU362123"/>
    </source>
</evidence>
<reference evidence="13 14" key="1">
    <citation type="submission" date="2019-04" db="EMBL/GenBank/DDBJ databases">
        <title>Azoarcus rhizosphaerae sp. nov. isolated from rhizosphere of Ficus religiosa.</title>
        <authorList>
            <person name="Lin S.-Y."/>
            <person name="Hameed A."/>
            <person name="Hsu Y.-H."/>
            <person name="Young C.-C."/>
        </authorList>
    </citation>
    <scope>NUCLEOTIDE SEQUENCE [LARGE SCALE GENOMIC DNA]</scope>
    <source>
        <strain evidence="13 14">CC-YHH848</strain>
    </source>
</reference>
<name>A0A4S4AXL1_9RHOO</name>
<dbReference type="GO" id="GO:0031992">
    <property type="term" value="F:energy transducer activity"/>
    <property type="evidence" value="ECO:0007669"/>
    <property type="project" value="InterPro"/>
</dbReference>
<feature type="compositionally biased region" description="Low complexity" evidence="11">
    <location>
        <begin position="72"/>
        <end position="82"/>
    </location>
</feature>
<evidence type="ECO:0000256" key="2">
    <source>
        <dbReference type="ARBA" id="ARBA00006555"/>
    </source>
</evidence>
<keyword evidence="7 10" id="KW-0653">Protein transport</keyword>
<evidence type="ECO:0000256" key="8">
    <source>
        <dbReference type="ARBA" id="ARBA00022989"/>
    </source>
</evidence>
<evidence type="ECO:0000313" key="13">
    <source>
        <dbReference type="EMBL" id="THF64373.1"/>
    </source>
</evidence>
<keyword evidence="6" id="KW-0812">Transmembrane</keyword>
<evidence type="ECO:0000256" key="11">
    <source>
        <dbReference type="SAM" id="MobiDB-lite"/>
    </source>
</evidence>
<feature type="compositionally biased region" description="Pro residues" evidence="11">
    <location>
        <begin position="83"/>
        <end position="92"/>
    </location>
</feature>
<comment type="subcellular location">
    <subcellularLocation>
        <location evidence="1 10">Cell inner membrane</location>
        <topology evidence="1 10">Single-pass membrane protein</topology>
        <orientation evidence="1 10">Periplasmic side</orientation>
    </subcellularLocation>
</comment>
<dbReference type="AlphaFoldDB" id="A0A4S4AXL1"/>
<comment type="caution">
    <text evidence="13">The sequence shown here is derived from an EMBL/GenBank/DDBJ whole genome shotgun (WGS) entry which is preliminary data.</text>
</comment>
<sequence>MDSSGSPSLLSSGTAEAGAVLPPLQWGWLALVVGVHAAGLAWLGLGGEPALPARPPQAAVSVRLLAPSAPSAASVPQAGATPPAAPAPPPAQPTAAHPRHPAKPAPRPAARPHTTSAPTAMTAAQRPEHPPAPAPAEQNENAAERLPTQVPPVAGPPATETPTTLSGATPGASHGTASAFSAARFDAAYLHNPEPAYPQASRRRGEEGQVVLRVRVLASGRAGEVEIAESSRYPRLDHAARQAVAEWRFEPAHRGDVPVDSWLRVPAVFRLEEG</sequence>
<dbReference type="GO" id="GO:0030288">
    <property type="term" value="C:outer membrane-bounded periplasmic space"/>
    <property type="evidence" value="ECO:0007669"/>
    <property type="project" value="InterPro"/>
</dbReference>
<proteinExistence type="inferred from homology"/>
<evidence type="ECO:0000259" key="12">
    <source>
        <dbReference type="PROSITE" id="PS52015"/>
    </source>
</evidence>
<keyword evidence="14" id="KW-1185">Reference proteome</keyword>
<dbReference type="InterPro" id="IPR006260">
    <property type="entry name" value="TonB/TolA_C"/>
</dbReference>
<keyword evidence="3 10" id="KW-0813">Transport</keyword>
<keyword evidence="10" id="KW-0735">Signal-anchor</keyword>
<dbReference type="GO" id="GO:0055085">
    <property type="term" value="P:transmembrane transport"/>
    <property type="evidence" value="ECO:0007669"/>
    <property type="project" value="InterPro"/>
</dbReference>
<feature type="compositionally biased region" description="Low complexity" evidence="11">
    <location>
        <begin position="135"/>
        <end position="145"/>
    </location>
</feature>
<organism evidence="13 14">
    <name type="scientific">Pseudothauera rhizosphaerae</name>
    <dbReference type="NCBI Taxonomy" id="2565932"/>
    <lineage>
        <taxon>Bacteria</taxon>
        <taxon>Pseudomonadati</taxon>
        <taxon>Pseudomonadota</taxon>
        <taxon>Betaproteobacteria</taxon>
        <taxon>Rhodocyclales</taxon>
        <taxon>Zoogloeaceae</taxon>
        <taxon>Pseudothauera</taxon>
    </lineage>
</organism>
<dbReference type="PANTHER" id="PTHR33446:SF2">
    <property type="entry name" value="PROTEIN TONB"/>
    <property type="match status" value="1"/>
</dbReference>
<protein>
    <recommendedName>
        <fullName evidence="10">Protein TonB</fullName>
    </recommendedName>
</protein>